<accession>A0A0P1AY78</accession>
<sequence length="62" mass="6997">MIAVRIGHSDVASGCGMSVLSTKVLHFTTDIYRHYAAWAVETEQAFPYPLAWKPKMLNLPYL</sequence>
<evidence type="ECO:0000313" key="1">
    <source>
        <dbReference type="EMBL" id="CEG46588.1"/>
    </source>
</evidence>
<dbReference type="EMBL" id="CCYD01002089">
    <property type="protein sequence ID" value="CEG46588.1"/>
    <property type="molecule type" value="Genomic_DNA"/>
</dbReference>
<dbReference type="AlphaFoldDB" id="A0A0P1AY78"/>
<keyword evidence="2" id="KW-1185">Reference proteome</keyword>
<proteinExistence type="predicted"/>
<organism evidence="1 2">
    <name type="scientific">Plasmopara halstedii</name>
    <name type="common">Downy mildew of sunflower</name>
    <dbReference type="NCBI Taxonomy" id="4781"/>
    <lineage>
        <taxon>Eukaryota</taxon>
        <taxon>Sar</taxon>
        <taxon>Stramenopiles</taxon>
        <taxon>Oomycota</taxon>
        <taxon>Peronosporomycetes</taxon>
        <taxon>Peronosporales</taxon>
        <taxon>Peronosporaceae</taxon>
        <taxon>Plasmopara</taxon>
    </lineage>
</organism>
<name>A0A0P1AY78_PLAHL</name>
<evidence type="ECO:0000313" key="2">
    <source>
        <dbReference type="Proteomes" id="UP000054928"/>
    </source>
</evidence>
<protein>
    <submittedName>
        <fullName evidence="1">Uncharacterized protein</fullName>
    </submittedName>
</protein>
<reference evidence="2" key="1">
    <citation type="submission" date="2014-09" db="EMBL/GenBank/DDBJ databases">
        <authorList>
            <person name="Sharma Rahul"/>
            <person name="Thines Marco"/>
        </authorList>
    </citation>
    <scope>NUCLEOTIDE SEQUENCE [LARGE SCALE GENOMIC DNA]</scope>
</reference>
<dbReference type="GeneID" id="36398244"/>
<dbReference type="Proteomes" id="UP000054928">
    <property type="component" value="Unassembled WGS sequence"/>
</dbReference>
<dbReference type="RefSeq" id="XP_024582957.1">
    <property type="nucleotide sequence ID" value="XM_024717461.1"/>
</dbReference>